<evidence type="ECO:0000313" key="2">
    <source>
        <dbReference type="Proteomes" id="UP000050761"/>
    </source>
</evidence>
<proteinExistence type="predicted"/>
<dbReference type="WBParaSite" id="HPBE_0001521701-mRNA-1">
    <property type="protein sequence ID" value="HPBE_0001521701-mRNA-1"/>
    <property type="gene ID" value="HPBE_0001521701"/>
</dbReference>
<reference evidence="3" key="2">
    <citation type="submission" date="2019-09" db="UniProtKB">
        <authorList>
            <consortium name="WormBaseParasite"/>
        </authorList>
    </citation>
    <scope>IDENTIFICATION</scope>
</reference>
<dbReference type="EMBL" id="UZAH01028748">
    <property type="protein sequence ID" value="VDP02133.1"/>
    <property type="molecule type" value="Genomic_DNA"/>
</dbReference>
<accession>A0A183G1V5</accession>
<reference evidence="1 2" key="1">
    <citation type="submission" date="2018-11" db="EMBL/GenBank/DDBJ databases">
        <authorList>
            <consortium name="Pathogen Informatics"/>
        </authorList>
    </citation>
    <scope>NUCLEOTIDE SEQUENCE [LARGE SCALE GENOMIC DNA]</scope>
</reference>
<name>A0A183G1V5_HELPZ</name>
<organism evidence="2 3">
    <name type="scientific">Heligmosomoides polygyrus</name>
    <name type="common">Parasitic roundworm</name>
    <dbReference type="NCBI Taxonomy" id="6339"/>
    <lineage>
        <taxon>Eukaryota</taxon>
        <taxon>Metazoa</taxon>
        <taxon>Ecdysozoa</taxon>
        <taxon>Nematoda</taxon>
        <taxon>Chromadorea</taxon>
        <taxon>Rhabditida</taxon>
        <taxon>Rhabditina</taxon>
        <taxon>Rhabditomorpha</taxon>
        <taxon>Strongyloidea</taxon>
        <taxon>Heligmosomidae</taxon>
        <taxon>Heligmosomoides</taxon>
    </lineage>
</organism>
<protein>
    <submittedName>
        <fullName evidence="1 3">Uncharacterized protein</fullName>
    </submittedName>
</protein>
<gene>
    <name evidence="1" type="ORF">HPBE_LOCUS15216</name>
</gene>
<accession>A0A3P8E134</accession>
<evidence type="ECO:0000313" key="1">
    <source>
        <dbReference type="EMBL" id="VDP02133.1"/>
    </source>
</evidence>
<dbReference type="AlphaFoldDB" id="A0A183G1V5"/>
<keyword evidence="2" id="KW-1185">Reference proteome</keyword>
<sequence length="74" mass="8259">MMSDRLFPVTRGSSNQMTSTGVSDIYVVVCQPPPFKEPSYITSLALDSCQRMVLLIAKHWKLADWPTGWLAVSV</sequence>
<evidence type="ECO:0000313" key="3">
    <source>
        <dbReference type="WBParaSite" id="HPBE_0001521701-mRNA-1"/>
    </source>
</evidence>
<dbReference type="Proteomes" id="UP000050761">
    <property type="component" value="Unassembled WGS sequence"/>
</dbReference>